<keyword evidence="3" id="KW-1185">Reference proteome</keyword>
<keyword evidence="2" id="KW-0238">DNA-binding</keyword>
<accession>A0A834XBR4</accession>
<comment type="caution">
    <text evidence="2">The sequence shown here is derived from an EMBL/GenBank/DDBJ whole genome shotgun (WGS) entry which is preliminary data.</text>
</comment>
<evidence type="ECO:0000313" key="3">
    <source>
        <dbReference type="Proteomes" id="UP000634136"/>
    </source>
</evidence>
<dbReference type="AlphaFoldDB" id="A0A834XBR4"/>
<evidence type="ECO:0000313" key="2">
    <source>
        <dbReference type="EMBL" id="KAF7841443.1"/>
    </source>
</evidence>
<organism evidence="2 3">
    <name type="scientific">Senna tora</name>
    <dbReference type="NCBI Taxonomy" id="362788"/>
    <lineage>
        <taxon>Eukaryota</taxon>
        <taxon>Viridiplantae</taxon>
        <taxon>Streptophyta</taxon>
        <taxon>Embryophyta</taxon>
        <taxon>Tracheophyta</taxon>
        <taxon>Spermatophyta</taxon>
        <taxon>Magnoliopsida</taxon>
        <taxon>eudicotyledons</taxon>
        <taxon>Gunneridae</taxon>
        <taxon>Pentapetalae</taxon>
        <taxon>rosids</taxon>
        <taxon>fabids</taxon>
        <taxon>Fabales</taxon>
        <taxon>Fabaceae</taxon>
        <taxon>Caesalpinioideae</taxon>
        <taxon>Cassia clade</taxon>
        <taxon>Senna</taxon>
    </lineage>
</organism>
<dbReference type="Gene3D" id="2.40.50.140">
    <property type="entry name" value="Nucleic acid-binding proteins"/>
    <property type="match status" value="1"/>
</dbReference>
<dbReference type="InterPro" id="IPR012340">
    <property type="entry name" value="NA-bd_OB-fold"/>
</dbReference>
<dbReference type="EMBL" id="JAAIUW010000002">
    <property type="protein sequence ID" value="KAF7841443.1"/>
    <property type="molecule type" value="Genomic_DNA"/>
</dbReference>
<dbReference type="SUPFAM" id="SSF50249">
    <property type="entry name" value="Nucleic acid-binding proteins"/>
    <property type="match status" value="1"/>
</dbReference>
<feature type="region of interest" description="Disordered" evidence="1">
    <location>
        <begin position="160"/>
        <end position="198"/>
    </location>
</feature>
<evidence type="ECO:0000256" key="1">
    <source>
        <dbReference type="SAM" id="MobiDB-lite"/>
    </source>
</evidence>
<name>A0A834XBR4_9FABA</name>
<dbReference type="GO" id="GO:0003677">
    <property type="term" value="F:DNA binding"/>
    <property type="evidence" value="ECO:0007669"/>
    <property type="project" value="UniProtKB-KW"/>
</dbReference>
<proteinExistence type="predicted"/>
<sequence>MYASRMLNNFDIEEIVQLCDELLSDELASPVNLNIHNSSIASSPLEAVFAGWSLSSINDLNFAGDVDVLCILATVLKVNSERGWFYGSCKRCAKKLEPKSAMFYCNKSKCLVNASTPSIANVTVFDRDVSQFLDMIVMDLHKENFQVHFPLMASTNLTHPSNVNPSTDSMEAEQDVNLGGDENLSNAEDEKPTTKKKKLTSKVWLQMTKLEDGSAQCNHCKKIFVAE</sequence>
<reference evidence="2" key="1">
    <citation type="submission" date="2020-09" db="EMBL/GenBank/DDBJ databases">
        <title>Genome-Enabled Discovery of Anthraquinone Biosynthesis in Senna tora.</title>
        <authorList>
            <person name="Kang S.-H."/>
            <person name="Pandey R.P."/>
            <person name="Lee C.-M."/>
            <person name="Sim J.-S."/>
            <person name="Jeong J.-T."/>
            <person name="Choi B.-S."/>
            <person name="Jung M."/>
            <person name="Ginzburg D."/>
            <person name="Zhao K."/>
            <person name="Won S.Y."/>
            <person name="Oh T.-J."/>
            <person name="Yu Y."/>
            <person name="Kim N.-H."/>
            <person name="Lee O.R."/>
            <person name="Lee T.-H."/>
            <person name="Bashyal P."/>
            <person name="Kim T.-S."/>
            <person name="Lee W.-H."/>
            <person name="Kawkins C."/>
            <person name="Kim C.-K."/>
            <person name="Kim J.S."/>
            <person name="Ahn B.O."/>
            <person name="Rhee S.Y."/>
            <person name="Sohng J.K."/>
        </authorList>
    </citation>
    <scope>NUCLEOTIDE SEQUENCE</scope>
    <source>
        <tissue evidence="2">Leaf</tissue>
    </source>
</reference>
<dbReference type="OrthoDB" id="1434713at2759"/>
<gene>
    <name evidence="2" type="ORF">G2W53_003741</name>
</gene>
<dbReference type="Proteomes" id="UP000634136">
    <property type="component" value="Unassembled WGS sequence"/>
</dbReference>
<protein>
    <submittedName>
        <fullName evidence="2">Replication protein A 70 kDa DNA-binding subunit C-like</fullName>
    </submittedName>
</protein>
<feature type="compositionally biased region" description="Polar residues" evidence="1">
    <location>
        <begin position="160"/>
        <end position="169"/>
    </location>
</feature>